<comment type="subcellular location">
    <subcellularLocation>
        <location evidence="1">Mitochondrion</location>
    </subcellularLocation>
</comment>
<keyword evidence="6" id="KW-0809">Transit peptide</keyword>
<dbReference type="EC" id="1.3.1.104" evidence="11"/>
<name>A0ABP0DRH2_9PEZI</name>
<evidence type="ECO:0000256" key="2">
    <source>
        <dbReference type="ARBA" id="ARBA00010371"/>
    </source>
</evidence>
<dbReference type="PANTHER" id="PTHR43981:SF2">
    <property type="entry name" value="ENOYL-[ACYL-CARRIER-PROTEIN] REDUCTASE, MITOCHONDRIAL"/>
    <property type="match status" value="1"/>
</dbReference>
<evidence type="ECO:0000256" key="5">
    <source>
        <dbReference type="ARBA" id="ARBA00022857"/>
    </source>
</evidence>
<dbReference type="GO" id="GO:0019166">
    <property type="term" value="F:trans-2-enoyl-CoA reductase (NADPH) activity"/>
    <property type="evidence" value="ECO:0007669"/>
    <property type="project" value="UniProtKB-EC"/>
</dbReference>
<dbReference type="SUPFAM" id="SSF50129">
    <property type="entry name" value="GroES-like"/>
    <property type="match status" value="1"/>
</dbReference>
<dbReference type="Proteomes" id="UP001642502">
    <property type="component" value="Unassembled WGS sequence"/>
</dbReference>
<evidence type="ECO:0000256" key="3">
    <source>
        <dbReference type="ARBA" id="ARBA00022516"/>
    </source>
</evidence>
<evidence type="ECO:0000256" key="4">
    <source>
        <dbReference type="ARBA" id="ARBA00022832"/>
    </source>
</evidence>
<evidence type="ECO:0000313" key="14">
    <source>
        <dbReference type="EMBL" id="CAK7270146.1"/>
    </source>
</evidence>
<comment type="catalytic activity">
    <reaction evidence="12">
        <text>a 2,3-saturated acyl-[ACP] + NADP(+) = a (2E)-enoyl-[ACP] + NADPH + H(+)</text>
        <dbReference type="Rhea" id="RHEA:22564"/>
        <dbReference type="Rhea" id="RHEA-COMP:9925"/>
        <dbReference type="Rhea" id="RHEA-COMP:9926"/>
        <dbReference type="ChEBI" id="CHEBI:15378"/>
        <dbReference type="ChEBI" id="CHEBI:57783"/>
        <dbReference type="ChEBI" id="CHEBI:58349"/>
        <dbReference type="ChEBI" id="CHEBI:78784"/>
        <dbReference type="ChEBI" id="CHEBI:78785"/>
        <dbReference type="EC" id="1.3.1.104"/>
    </reaction>
</comment>
<dbReference type="InterPro" id="IPR051034">
    <property type="entry name" value="Mito_Enoyl-ACP_Reductase"/>
</dbReference>
<keyword evidence="10" id="KW-0275">Fatty acid biosynthesis</keyword>
<dbReference type="PANTHER" id="PTHR43981">
    <property type="entry name" value="ENOYL-[ACYL-CARRIER-PROTEIN] REDUCTASE, MITOCHONDRIAL"/>
    <property type="match status" value="1"/>
</dbReference>
<dbReference type="Pfam" id="PF08240">
    <property type="entry name" value="ADH_N"/>
    <property type="match status" value="1"/>
</dbReference>
<evidence type="ECO:0000256" key="10">
    <source>
        <dbReference type="ARBA" id="ARBA00023160"/>
    </source>
</evidence>
<dbReference type="EMBL" id="CAWUON010000055">
    <property type="protein sequence ID" value="CAK7270146.1"/>
    <property type="molecule type" value="Genomic_DNA"/>
</dbReference>
<keyword evidence="3" id="KW-0444">Lipid biosynthesis</keyword>
<comment type="caution">
    <text evidence="14">The sequence shown here is derived from an EMBL/GenBank/DDBJ whole genome shotgun (WGS) entry which is preliminary data.</text>
</comment>
<evidence type="ECO:0000256" key="9">
    <source>
        <dbReference type="ARBA" id="ARBA00023128"/>
    </source>
</evidence>
<keyword evidence="4" id="KW-0276">Fatty acid metabolism</keyword>
<dbReference type="InterPro" id="IPR036291">
    <property type="entry name" value="NAD(P)-bd_dom_sf"/>
</dbReference>
<dbReference type="InterPro" id="IPR013154">
    <property type="entry name" value="ADH-like_N"/>
</dbReference>
<evidence type="ECO:0000256" key="7">
    <source>
        <dbReference type="ARBA" id="ARBA00023002"/>
    </source>
</evidence>
<dbReference type="InterPro" id="IPR011032">
    <property type="entry name" value="GroES-like_sf"/>
</dbReference>
<evidence type="ECO:0000256" key="6">
    <source>
        <dbReference type="ARBA" id="ARBA00022946"/>
    </source>
</evidence>
<dbReference type="InterPro" id="IPR013149">
    <property type="entry name" value="ADH-like_C"/>
</dbReference>
<dbReference type="SMART" id="SM00829">
    <property type="entry name" value="PKS_ER"/>
    <property type="match status" value="1"/>
</dbReference>
<keyword evidence="5" id="KW-0521">NADP</keyword>
<dbReference type="InterPro" id="IPR020843">
    <property type="entry name" value="ER"/>
</dbReference>
<keyword evidence="8" id="KW-0443">Lipid metabolism</keyword>
<keyword evidence="9" id="KW-0496">Mitochondrion</keyword>
<keyword evidence="7 14" id="KW-0560">Oxidoreductase</keyword>
<evidence type="ECO:0000256" key="11">
    <source>
        <dbReference type="ARBA" id="ARBA00038963"/>
    </source>
</evidence>
<evidence type="ECO:0000256" key="1">
    <source>
        <dbReference type="ARBA" id="ARBA00004173"/>
    </source>
</evidence>
<organism evidence="14 15">
    <name type="scientific">Sporothrix epigloea</name>
    <dbReference type="NCBI Taxonomy" id="1892477"/>
    <lineage>
        <taxon>Eukaryota</taxon>
        <taxon>Fungi</taxon>
        <taxon>Dikarya</taxon>
        <taxon>Ascomycota</taxon>
        <taxon>Pezizomycotina</taxon>
        <taxon>Sordariomycetes</taxon>
        <taxon>Sordariomycetidae</taxon>
        <taxon>Ophiostomatales</taxon>
        <taxon>Ophiostomataceae</taxon>
        <taxon>Sporothrix</taxon>
    </lineage>
</organism>
<protein>
    <recommendedName>
        <fullName evidence="11">enoyl-[acyl-carrier-protein] reductase</fullName>
        <ecNumber evidence="11">1.3.1.104</ecNumber>
    </recommendedName>
</protein>
<dbReference type="CDD" id="cd08290">
    <property type="entry name" value="ETR"/>
    <property type="match status" value="1"/>
</dbReference>
<proteinExistence type="inferred from homology"/>
<feature type="domain" description="Enoyl reductase (ER)" evidence="13">
    <location>
        <begin position="64"/>
        <end position="428"/>
    </location>
</feature>
<evidence type="ECO:0000313" key="15">
    <source>
        <dbReference type="Proteomes" id="UP001642502"/>
    </source>
</evidence>
<dbReference type="Gene3D" id="3.40.50.720">
    <property type="entry name" value="NAD(P)-binding Rossmann-like Domain"/>
    <property type="match status" value="1"/>
</dbReference>
<evidence type="ECO:0000256" key="12">
    <source>
        <dbReference type="ARBA" id="ARBA00048843"/>
    </source>
</evidence>
<sequence length="431" mass="45784">MAAQIARPARLALRTAPSLSATWRPIVHGRLGFQKNPMVQTAVRHKSGPYNYTQAKALVFSKTGEPADVLNIHTHSISPSLPPNAVLLRTLAAPINPADVNTVQGTYGAKATYSSLIGTAEPSAVPGNEGCFEVVSIGAGVTTLKPGDWALPAGSGLGTWRTHVVVDNADTALVGISKDKLEGLSPAAAATSTINPCTAWRMLRDYVDLVDLSVRSGTGAGAWFIQNGANSGVGRAAIQLGKLWGLRSINVVRARDTPEATAALRQELTDLGATVVVTEDELQQKGFSSERLRSELMGGESEKTSPLLLALNCVGGRPALGLAKCLSEGGRMVTYGAMAKQPLTIPAGMLIFRDLAFHGFWFSRWGKADPAGRRQTVEAVLDLMRQNKFKLGPADTVEWTWETPAETLQQAVGGTLEGFRSGKGIFVFKDT</sequence>
<dbReference type="SUPFAM" id="SSF51735">
    <property type="entry name" value="NAD(P)-binding Rossmann-fold domains"/>
    <property type="match status" value="1"/>
</dbReference>
<reference evidence="14 15" key="1">
    <citation type="submission" date="2024-01" db="EMBL/GenBank/DDBJ databases">
        <authorList>
            <person name="Allen C."/>
            <person name="Tagirdzhanova G."/>
        </authorList>
    </citation>
    <scope>NUCLEOTIDE SEQUENCE [LARGE SCALE GENOMIC DNA]</scope>
    <source>
        <strain evidence="14 15">CBS 119000</strain>
    </source>
</reference>
<dbReference type="Pfam" id="PF00107">
    <property type="entry name" value="ADH_zinc_N"/>
    <property type="match status" value="1"/>
</dbReference>
<dbReference type="Gene3D" id="3.90.180.10">
    <property type="entry name" value="Medium-chain alcohol dehydrogenases, catalytic domain"/>
    <property type="match status" value="1"/>
</dbReference>
<comment type="similarity">
    <text evidence="2">Belongs to the zinc-containing alcohol dehydrogenase family. Quinone oxidoreductase subfamily.</text>
</comment>
<evidence type="ECO:0000256" key="8">
    <source>
        <dbReference type="ARBA" id="ARBA00023098"/>
    </source>
</evidence>
<gene>
    <name evidence="14" type="primary">ETR1</name>
    <name evidence="14" type="ORF">SEPCBS119000_003938</name>
</gene>
<evidence type="ECO:0000259" key="13">
    <source>
        <dbReference type="SMART" id="SM00829"/>
    </source>
</evidence>
<keyword evidence="15" id="KW-1185">Reference proteome</keyword>
<accession>A0ABP0DRH2</accession>